<dbReference type="InterPro" id="IPR013538">
    <property type="entry name" value="ASHA1/2-like_C"/>
</dbReference>
<accession>A0A2M9R309</accession>
<evidence type="ECO:0000259" key="2">
    <source>
        <dbReference type="Pfam" id="PF08327"/>
    </source>
</evidence>
<feature type="domain" description="Activator of Hsp90 ATPase homologue 1/2-like C-terminal" evidence="2">
    <location>
        <begin position="23"/>
        <end position="150"/>
    </location>
</feature>
<dbReference type="AlphaFoldDB" id="A0A2M9R309"/>
<reference evidence="3 4" key="1">
    <citation type="submission" date="2017-06" db="EMBL/GenBank/DDBJ databases">
        <title>Description of Avrilella dinanensis gen. nov. sp. nov.</title>
        <authorList>
            <person name="Leyer C."/>
            <person name="Sassi M."/>
            <person name="Minet J."/>
            <person name="Kayal S."/>
            <person name="Cattoir V."/>
        </authorList>
    </citation>
    <scope>NUCLEOTIDE SEQUENCE [LARGE SCALE GENOMIC DNA]</scope>
    <source>
        <strain evidence="3 4">UR159</strain>
    </source>
</reference>
<dbReference type="OrthoDB" id="118413at2"/>
<dbReference type="Proteomes" id="UP000231960">
    <property type="component" value="Unassembled WGS sequence"/>
</dbReference>
<dbReference type="SUPFAM" id="SSF55961">
    <property type="entry name" value="Bet v1-like"/>
    <property type="match status" value="1"/>
</dbReference>
<dbReference type="EMBL" id="NIPO01000001">
    <property type="protein sequence ID" value="PJR03113.1"/>
    <property type="molecule type" value="Genomic_DNA"/>
</dbReference>
<evidence type="ECO:0000256" key="1">
    <source>
        <dbReference type="ARBA" id="ARBA00006817"/>
    </source>
</evidence>
<dbReference type="Gene3D" id="3.30.530.20">
    <property type="match status" value="1"/>
</dbReference>
<dbReference type="InterPro" id="IPR023393">
    <property type="entry name" value="START-like_dom_sf"/>
</dbReference>
<dbReference type="RefSeq" id="WP_100676683.1">
    <property type="nucleotide sequence ID" value="NZ_NIPO01000001.1"/>
</dbReference>
<gene>
    <name evidence="3" type="ORF">CDL10_00335</name>
</gene>
<evidence type="ECO:0000313" key="3">
    <source>
        <dbReference type="EMBL" id="PJR03113.1"/>
    </source>
</evidence>
<keyword evidence="4" id="KW-1185">Reference proteome</keyword>
<organism evidence="3 4">
    <name type="scientific">Avrilella dinanensis</name>
    <dbReference type="NCBI Taxonomy" id="2008672"/>
    <lineage>
        <taxon>Bacteria</taxon>
        <taxon>Pseudomonadati</taxon>
        <taxon>Bacteroidota</taxon>
        <taxon>Flavobacteriia</taxon>
        <taxon>Flavobacteriales</taxon>
        <taxon>Flavobacteriaceae</taxon>
        <taxon>Avrilella</taxon>
    </lineage>
</organism>
<name>A0A2M9R309_9FLAO</name>
<proteinExistence type="inferred from homology"/>
<comment type="similarity">
    <text evidence="1">Belongs to the AHA1 family.</text>
</comment>
<evidence type="ECO:0000313" key="4">
    <source>
        <dbReference type="Proteomes" id="UP000231960"/>
    </source>
</evidence>
<comment type="caution">
    <text evidence="3">The sequence shown here is derived from an EMBL/GenBank/DDBJ whole genome shotgun (WGS) entry which is preliminary data.</text>
</comment>
<dbReference type="Pfam" id="PF08327">
    <property type="entry name" value="AHSA1"/>
    <property type="match status" value="1"/>
</dbReference>
<sequence>MEQLTKINAEDGKQEIVITREFDLPLELLFKAYQEPELFEQWMETKVLKMENKKHGSYSFETSRNGNVVFRANGTIHEFVPNQKITRTFKMENTPFPVQLEYLEFEKLTDDTSKLIMHIVFKSIEFRNQLLQMPFAQGINMAHNKLQEIVNKLK</sequence>
<protein>
    <submittedName>
        <fullName evidence="3">ATPase</fullName>
    </submittedName>
</protein>